<name>A0ABW5U7T2_9SPHI</name>
<gene>
    <name evidence="1" type="ORF">ACFSQ6_00570</name>
</gene>
<evidence type="ECO:0000313" key="2">
    <source>
        <dbReference type="Proteomes" id="UP001597418"/>
    </source>
</evidence>
<organism evidence="1 2">
    <name type="scientific">Sphingobacterium populi</name>
    <dbReference type="NCBI Taxonomy" id="1812824"/>
    <lineage>
        <taxon>Bacteria</taxon>
        <taxon>Pseudomonadati</taxon>
        <taxon>Bacteroidota</taxon>
        <taxon>Sphingobacteriia</taxon>
        <taxon>Sphingobacteriales</taxon>
        <taxon>Sphingobacteriaceae</taxon>
        <taxon>Sphingobacterium</taxon>
    </lineage>
</organism>
<protein>
    <submittedName>
        <fullName evidence="1">ABC transporter substrate-binding protein</fullName>
    </submittedName>
</protein>
<accession>A0ABW5U7T2</accession>
<evidence type="ECO:0000313" key="1">
    <source>
        <dbReference type="EMBL" id="MFD2741880.1"/>
    </source>
</evidence>
<keyword evidence="2" id="KW-1185">Reference proteome</keyword>
<comment type="caution">
    <text evidence="1">The sequence shown here is derived from an EMBL/GenBank/DDBJ whole genome shotgun (WGS) entry which is preliminary data.</text>
</comment>
<reference evidence="2" key="1">
    <citation type="journal article" date="2019" name="Int. J. Syst. Evol. Microbiol.">
        <title>The Global Catalogue of Microorganisms (GCM) 10K type strain sequencing project: providing services to taxonomists for standard genome sequencing and annotation.</title>
        <authorList>
            <consortium name="The Broad Institute Genomics Platform"/>
            <consortium name="The Broad Institute Genome Sequencing Center for Infectious Disease"/>
            <person name="Wu L."/>
            <person name="Ma J."/>
        </authorList>
    </citation>
    <scope>NUCLEOTIDE SEQUENCE [LARGE SCALE GENOMIC DNA]</scope>
    <source>
        <strain evidence="2">KCTC 42247</strain>
    </source>
</reference>
<proteinExistence type="predicted"/>
<dbReference type="RefSeq" id="WP_066752951.1">
    <property type="nucleotide sequence ID" value="NZ_JBHUMB010000005.1"/>
</dbReference>
<sequence>MEKEREYQKLLQTLKVTDTPSFERLEEEIDIVYHKLKFISIESRPRVTLVSNIRELSQDFSALTQEALEIGGGIWQSITDIRHAEKIIVVQRDEQLYSDLPVVLQDDALAQSPAAVNNEIYVIQHEVLEDTSANGFLKQVEVFAEIVQSKYFIYGHQGQDWVQFDLR</sequence>
<dbReference type="EMBL" id="JBHUMB010000005">
    <property type="protein sequence ID" value="MFD2741880.1"/>
    <property type="molecule type" value="Genomic_DNA"/>
</dbReference>
<dbReference type="Proteomes" id="UP001597418">
    <property type="component" value="Unassembled WGS sequence"/>
</dbReference>